<evidence type="ECO:0000256" key="1">
    <source>
        <dbReference type="SAM" id="SignalP"/>
    </source>
</evidence>
<comment type="caution">
    <text evidence="3">The sequence shown here is derived from an EMBL/GenBank/DDBJ whole genome shotgun (WGS) entry which is preliminary data.</text>
</comment>
<dbReference type="Pfam" id="PF10988">
    <property type="entry name" value="DUF2807"/>
    <property type="match status" value="1"/>
</dbReference>
<dbReference type="RefSeq" id="WP_187017486.1">
    <property type="nucleotide sequence ID" value="NZ_JACRUK010000007.1"/>
</dbReference>
<protein>
    <submittedName>
        <fullName evidence="3">DUF2807 domain-containing protein</fullName>
    </submittedName>
</protein>
<evidence type="ECO:0000259" key="2">
    <source>
        <dbReference type="Pfam" id="PF10988"/>
    </source>
</evidence>
<dbReference type="Gene3D" id="2.160.20.120">
    <property type="match status" value="1"/>
</dbReference>
<feature type="chain" id="PRO_5037870397" evidence="1">
    <location>
        <begin position="27"/>
        <end position="246"/>
    </location>
</feature>
<feature type="signal peptide" evidence="1">
    <location>
        <begin position="1"/>
        <end position="26"/>
    </location>
</feature>
<dbReference type="EMBL" id="JACRUL010000007">
    <property type="protein sequence ID" value="MBC5843814.1"/>
    <property type="molecule type" value="Genomic_DNA"/>
</dbReference>
<feature type="domain" description="Putative auto-transporter adhesin head GIN" evidence="2">
    <location>
        <begin position="50"/>
        <end position="227"/>
    </location>
</feature>
<name>A0A923MZC0_9FLAO</name>
<gene>
    <name evidence="3" type="ORF">H8R25_05110</name>
</gene>
<keyword evidence="4" id="KW-1185">Reference proteome</keyword>
<dbReference type="Proteomes" id="UP000641454">
    <property type="component" value="Unassembled WGS sequence"/>
</dbReference>
<reference evidence="3 4" key="1">
    <citation type="submission" date="2020-08" db="EMBL/GenBank/DDBJ databases">
        <title>Description of novel Flavobacterium F-392 isolate.</title>
        <authorList>
            <person name="Saticioglu I.B."/>
            <person name="Duman M."/>
            <person name="Altun S."/>
        </authorList>
    </citation>
    <scope>NUCLEOTIDE SEQUENCE [LARGE SCALE GENOMIC DNA]</scope>
    <source>
        <strain evidence="3 4">F-392</strain>
    </source>
</reference>
<evidence type="ECO:0000313" key="3">
    <source>
        <dbReference type="EMBL" id="MBC5843814.1"/>
    </source>
</evidence>
<evidence type="ECO:0000313" key="4">
    <source>
        <dbReference type="Proteomes" id="UP000641454"/>
    </source>
</evidence>
<dbReference type="AlphaFoldDB" id="A0A923MZC0"/>
<accession>A0A923MZC0</accession>
<sequence>MLKIITYTTKFIVVTLTALLFASCQYSIGDKSITGSGNVTTENRKLERSFTSIEVSNAIDVVIEQSDKTTVIVEADDNIQNSIITKVENGVLEISSDYNSYVNVKSKKVIVKMPIIDELQASSAASIQSSNTLKGQKIHLRSSSAATIDIKAAYDNISARSSSASSITLKGMSLTLDATASSASTIKANELLTNDITAKSSSASSIYTHPIVSLKARASSGSEIKYNIKPHSIERKASSGASIALE</sequence>
<dbReference type="InterPro" id="IPR021255">
    <property type="entry name" value="DUF2807"/>
</dbReference>
<proteinExistence type="predicted"/>
<dbReference type="PROSITE" id="PS51257">
    <property type="entry name" value="PROKAR_LIPOPROTEIN"/>
    <property type="match status" value="1"/>
</dbReference>
<organism evidence="3 4">
    <name type="scientific">Flavobacterium muglaense</name>
    <dbReference type="NCBI Taxonomy" id="2764716"/>
    <lineage>
        <taxon>Bacteria</taxon>
        <taxon>Pseudomonadati</taxon>
        <taxon>Bacteroidota</taxon>
        <taxon>Flavobacteriia</taxon>
        <taxon>Flavobacteriales</taxon>
        <taxon>Flavobacteriaceae</taxon>
        <taxon>Flavobacterium</taxon>
    </lineage>
</organism>
<keyword evidence="1" id="KW-0732">Signal</keyword>